<reference evidence="2 3" key="1">
    <citation type="submission" date="2020-01" db="EMBL/GenBank/DDBJ databases">
        <title>Insect and environment-associated Actinomycetes.</title>
        <authorList>
            <person name="Currrie C."/>
            <person name="Chevrette M."/>
            <person name="Carlson C."/>
            <person name="Stubbendieck R."/>
            <person name="Wendt-Pienkowski E."/>
        </authorList>
    </citation>
    <scope>NUCLEOTIDE SEQUENCE [LARGE SCALE GENOMIC DNA]</scope>
    <source>
        <strain evidence="2 3">SID14438</strain>
    </source>
</reference>
<dbReference type="Proteomes" id="UP000471648">
    <property type="component" value="Unassembled WGS sequence"/>
</dbReference>
<protein>
    <submittedName>
        <fullName evidence="2">ABC transporter substrate-binding protein</fullName>
    </submittedName>
</protein>
<comment type="caution">
    <text evidence="2">The sequence shown here is derived from an EMBL/GenBank/DDBJ whole genome shotgun (WGS) entry which is preliminary data.</text>
</comment>
<gene>
    <name evidence="2" type="ORF">G3I39_02545</name>
</gene>
<name>A0A6N9V2V5_STRMI</name>
<proteinExistence type="predicted"/>
<dbReference type="EMBL" id="JAAGME010000140">
    <property type="protein sequence ID" value="NEB65955.1"/>
    <property type="molecule type" value="Genomic_DNA"/>
</dbReference>
<feature type="region of interest" description="Disordered" evidence="1">
    <location>
        <begin position="36"/>
        <end position="62"/>
    </location>
</feature>
<dbReference type="AlphaFoldDB" id="A0A6N9V2V5"/>
<accession>A0A6N9V2V5</accession>
<evidence type="ECO:0000256" key="1">
    <source>
        <dbReference type="SAM" id="MobiDB-lite"/>
    </source>
</evidence>
<sequence length="62" mass="6337">MTASITRRPRPLRSRLAAAGAITAVGALLLTGCGDQTAGAEDSGEKKETAAPLAGKLPKKYQ</sequence>
<organism evidence="2 3">
    <name type="scientific">Streptomyces microflavus</name>
    <name type="common">Streptomyces lipmanii</name>
    <dbReference type="NCBI Taxonomy" id="1919"/>
    <lineage>
        <taxon>Bacteria</taxon>
        <taxon>Bacillati</taxon>
        <taxon>Actinomycetota</taxon>
        <taxon>Actinomycetes</taxon>
        <taxon>Kitasatosporales</taxon>
        <taxon>Streptomycetaceae</taxon>
        <taxon>Streptomyces</taxon>
    </lineage>
</organism>
<feature type="non-terminal residue" evidence="2">
    <location>
        <position position="62"/>
    </location>
</feature>
<evidence type="ECO:0000313" key="2">
    <source>
        <dbReference type="EMBL" id="NEB65955.1"/>
    </source>
</evidence>
<dbReference type="PROSITE" id="PS51257">
    <property type="entry name" value="PROKAR_LIPOPROTEIN"/>
    <property type="match status" value="1"/>
</dbReference>
<evidence type="ECO:0000313" key="3">
    <source>
        <dbReference type="Proteomes" id="UP000471648"/>
    </source>
</evidence>